<name>A0A8K0IP92_COCNU</name>
<feature type="transmembrane region" description="Helical" evidence="1">
    <location>
        <begin position="20"/>
        <end position="37"/>
    </location>
</feature>
<dbReference type="Proteomes" id="UP000797356">
    <property type="component" value="Chromosome 11"/>
</dbReference>
<keyword evidence="1" id="KW-0472">Membrane</keyword>
<dbReference type="AlphaFoldDB" id="A0A8K0IP92"/>
<evidence type="ECO:0000313" key="2">
    <source>
        <dbReference type="EMBL" id="KAG1363912.1"/>
    </source>
</evidence>
<keyword evidence="1" id="KW-1133">Transmembrane helix</keyword>
<organism evidence="2 3">
    <name type="scientific">Cocos nucifera</name>
    <name type="common">Coconut palm</name>
    <dbReference type="NCBI Taxonomy" id="13894"/>
    <lineage>
        <taxon>Eukaryota</taxon>
        <taxon>Viridiplantae</taxon>
        <taxon>Streptophyta</taxon>
        <taxon>Embryophyta</taxon>
        <taxon>Tracheophyta</taxon>
        <taxon>Spermatophyta</taxon>
        <taxon>Magnoliopsida</taxon>
        <taxon>Liliopsida</taxon>
        <taxon>Arecaceae</taxon>
        <taxon>Arecoideae</taxon>
        <taxon>Cocoseae</taxon>
        <taxon>Attaleinae</taxon>
        <taxon>Cocos</taxon>
    </lineage>
</organism>
<sequence>MPSFGGSPAFLRAELLSASAGKLLLSVSLFGAIGLFLKADFSRPHGGLAGGVATGGCCKACNASVRPRPRIYRSSRPNCFTSTVGAGGT</sequence>
<proteinExistence type="predicted"/>
<reference evidence="2" key="2">
    <citation type="submission" date="2019-07" db="EMBL/GenBank/DDBJ databases">
        <authorList>
            <person name="Yang Y."/>
            <person name="Bocs S."/>
            <person name="Baudouin L."/>
        </authorList>
    </citation>
    <scope>NUCLEOTIDE SEQUENCE</scope>
    <source>
        <tissue evidence="2">Spear leaf of Hainan Tall coconut</tissue>
    </source>
</reference>
<accession>A0A8K0IP92</accession>
<keyword evidence="3" id="KW-1185">Reference proteome</keyword>
<keyword evidence="1" id="KW-0812">Transmembrane</keyword>
<gene>
    <name evidence="2" type="ORF">COCNU_11G007390</name>
</gene>
<evidence type="ECO:0000256" key="1">
    <source>
        <dbReference type="SAM" id="Phobius"/>
    </source>
</evidence>
<evidence type="ECO:0000313" key="3">
    <source>
        <dbReference type="Proteomes" id="UP000797356"/>
    </source>
</evidence>
<comment type="caution">
    <text evidence="2">The sequence shown here is derived from an EMBL/GenBank/DDBJ whole genome shotgun (WGS) entry which is preliminary data.</text>
</comment>
<dbReference type="EMBL" id="CM017882">
    <property type="protein sequence ID" value="KAG1363912.1"/>
    <property type="molecule type" value="Genomic_DNA"/>
</dbReference>
<protein>
    <submittedName>
        <fullName evidence="2">Uncharacterized protein</fullName>
    </submittedName>
</protein>
<reference evidence="2" key="1">
    <citation type="journal article" date="2017" name="Gigascience">
        <title>The genome draft of coconut (Cocos nucifera).</title>
        <authorList>
            <person name="Xiao Y."/>
            <person name="Xu P."/>
            <person name="Fan H."/>
            <person name="Baudouin L."/>
            <person name="Xia W."/>
            <person name="Bocs S."/>
            <person name="Xu J."/>
            <person name="Li Q."/>
            <person name="Guo A."/>
            <person name="Zhou L."/>
            <person name="Li J."/>
            <person name="Wu Y."/>
            <person name="Ma Z."/>
            <person name="Armero A."/>
            <person name="Issali A.E."/>
            <person name="Liu N."/>
            <person name="Peng M."/>
            <person name="Yang Y."/>
        </authorList>
    </citation>
    <scope>NUCLEOTIDE SEQUENCE</scope>
    <source>
        <tissue evidence="2">Spear leaf of Hainan Tall coconut</tissue>
    </source>
</reference>